<dbReference type="InterPro" id="IPR022973">
    <property type="entry name" value="Ribosomal_uL10_bac"/>
</dbReference>
<dbReference type="SUPFAM" id="SSF160369">
    <property type="entry name" value="Ribosomal protein L10-like"/>
    <property type="match status" value="1"/>
</dbReference>
<protein>
    <recommendedName>
        <fullName evidence="7 8">Large ribosomal subunit protein uL10</fullName>
    </recommendedName>
</protein>
<dbReference type="eggNOG" id="COG0244">
    <property type="taxonomic scope" value="Bacteria"/>
</dbReference>
<proteinExistence type="inferred from homology"/>
<evidence type="ECO:0000256" key="2">
    <source>
        <dbReference type="ARBA" id="ARBA00008889"/>
    </source>
</evidence>
<dbReference type="Gene3D" id="3.30.70.1730">
    <property type="match status" value="1"/>
</dbReference>
<comment type="subunit">
    <text evidence="8">Part of the ribosomal stalk of the 50S ribosomal subunit. The N-terminus interacts with L11 and the large rRNA to form the base of the stalk. The C-terminus forms an elongated spine to which L12 dimers bind in a sequential fashion forming a multimeric L10(L12)X complex.</text>
</comment>
<evidence type="ECO:0000256" key="8">
    <source>
        <dbReference type="HAMAP-Rule" id="MF_00362"/>
    </source>
</evidence>
<evidence type="ECO:0000256" key="4">
    <source>
        <dbReference type="ARBA" id="ARBA00022884"/>
    </source>
</evidence>
<keyword evidence="10" id="KW-1185">Reference proteome</keyword>
<dbReference type="STRING" id="515618.RIEPE_0407"/>
<dbReference type="NCBIfam" id="NF000955">
    <property type="entry name" value="PRK00099.1-1"/>
    <property type="match status" value="1"/>
</dbReference>
<dbReference type="EMBL" id="CP001085">
    <property type="protein sequence ID" value="ADD79457.1"/>
    <property type="molecule type" value="Genomic_DNA"/>
</dbReference>
<comment type="function">
    <text evidence="1 8">Forms part of the ribosomal stalk, playing a central role in the interaction of the ribosome with GTP-bound translation factors.</text>
</comment>
<gene>
    <name evidence="8" type="primary">rplJ</name>
    <name evidence="9" type="ordered locus">RIEPE_0407</name>
</gene>
<dbReference type="OrthoDB" id="9808307at2"/>
<dbReference type="GO" id="GO:0070180">
    <property type="term" value="F:large ribosomal subunit rRNA binding"/>
    <property type="evidence" value="ECO:0007669"/>
    <property type="project" value="UniProtKB-UniRule"/>
</dbReference>
<dbReference type="RefSeq" id="WP_013087447.1">
    <property type="nucleotide sequence ID" value="NC_014109.1"/>
</dbReference>
<dbReference type="HAMAP" id="MF_00362">
    <property type="entry name" value="Ribosomal_uL10"/>
    <property type="match status" value="1"/>
</dbReference>
<dbReference type="GO" id="GO:0006412">
    <property type="term" value="P:translation"/>
    <property type="evidence" value="ECO:0007669"/>
    <property type="project" value="UniProtKB-UniRule"/>
</dbReference>
<dbReference type="InterPro" id="IPR001790">
    <property type="entry name" value="Ribosomal_uL10"/>
</dbReference>
<keyword evidence="6 8" id="KW-0687">Ribonucleoprotein</keyword>
<reference evidence="9" key="1">
    <citation type="submission" date="2008-05" db="EMBL/GenBank/DDBJ databases">
        <title>Genome sequence of Riesia pediculicola USDA.</title>
        <authorList>
            <person name="Kirkness E.F."/>
        </authorList>
    </citation>
    <scope>NUCLEOTIDE SEQUENCE [LARGE SCALE GENOMIC DNA]</scope>
    <source>
        <strain evidence="9">USDA</strain>
    </source>
</reference>
<dbReference type="AlphaFoldDB" id="D4G8J5"/>
<dbReference type="GO" id="GO:1990904">
    <property type="term" value="C:ribonucleoprotein complex"/>
    <property type="evidence" value="ECO:0007669"/>
    <property type="project" value="UniProtKB-KW"/>
</dbReference>
<evidence type="ECO:0000256" key="5">
    <source>
        <dbReference type="ARBA" id="ARBA00022980"/>
    </source>
</evidence>
<comment type="similarity">
    <text evidence="2 8">Belongs to the universal ribosomal protein uL10 family.</text>
</comment>
<sequence>MSKNFEKKTKYLKDLRKILKESSSVFVANYQGVDSNQINSLRILCKKEKIFLQVRKNTLLKISVRNTQYSALEKSFVGPTIIAFSKNFVPTLVIKIFKEFMKDNPSFSIHSGMVGKDMVVKEEIMNKLALVHFHEEAILNFLLVIKEISILKFLRLLRAISKIEQSK</sequence>
<keyword evidence="3 8" id="KW-0699">rRNA-binding</keyword>
<evidence type="ECO:0000256" key="3">
    <source>
        <dbReference type="ARBA" id="ARBA00022730"/>
    </source>
</evidence>
<dbReference type="InterPro" id="IPR043141">
    <property type="entry name" value="Ribosomal_uL10-like_sf"/>
</dbReference>
<organism evidence="9 10">
    <name type="scientific">Riesia pediculicola (strain USDA)</name>
    <dbReference type="NCBI Taxonomy" id="515618"/>
    <lineage>
        <taxon>Bacteria</taxon>
        <taxon>Pseudomonadati</taxon>
        <taxon>Pseudomonadota</taxon>
        <taxon>Gammaproteobacteria</taxon>
        <taxon>Enterobacterales</taxon>
        <taxon>Enterobacteriaceae</taxon>
        <taxon>Candidatus Riesia</taxon>
    </lineage>
</organism>
<dbReference type="CDD" id="cd05797">
    <property type="entry name" value="Ribosomal_L10"/>
    <property type="match status" value="1"/>
</dbReference>
<accession>D4G8J5</accession>
<dbReference type="GO" id="GO:0005840">
    <property type="term" value="C:ribosome"/>
    <property type="evidence" value="ECO:0007669"/>
    <property type="project" value="UniProtKB-KW"/>
</dbReference>
<dbReference type="InterPro" id="IPR047865">
    <property type="entry name" value="Ribosomal_uL10_bac_type"/>
</dbReference>
<dbReference type="HOGENOM" id="CLU_092227_0_2_6"/>
<evidence type="ECO:0000256" key="7">
    <source>
        <dbReference type="ARBA" id="ARBA00035202"/>
    </source>
</evidence>
<evidence type="ECO:0000256" key="1">
    <source>
        <dbReference type="ARBA" id="ARBA00002633"/>
    </source>
</evidence>
<dbReference type="Pfam" id="PF00466">
    <property type="entry name" value="Ribosomal_L10"/>
    <property type="match status" value="1"/>
</dbReference>
<evidence type="ECO:0000313" key="10">
    <source>
        <dbReference type="Proteomes" id="UP000001700"/>
    </source>
</evidence>
<evidence type="ECO:0000256" key="6">
    <source>
        <dbReference type="ARBA" id="ARBA00023274"/>
    </source>
</evidence>
<dbReference type="Proteomes" id="UP000001700">
    <property type="component" value="Chromosome"/>
</dbReference>
<name>D4G8J5_RIEPU</name>
<keyword evidence="4 8" id="KW-0694">RNA-binding</keyword>
<evidence type="ECO:0000313" key="9">
    <source>
        <dbReference type="EMBL" id="ADD79457.1"/>
    </source>
</evidence>
<dbReference type="PANTHER" id="PTHR11560">
    <property type="entry name" value="39S RIBOSOMAL PROTEIN L10, MITOCHONDRIAL"/>
    <property type="match status" value="1"/>
</dbReference>
<keyword evidence="5 8" id="KW-0689">Ribosomal protein</keyword>
<dbReference type="KEGG" id="rip:RIEPE_0407"/>